<proteinExistence type="predicted"/>
<dbReference type="RefSeq" id="WP_043145028.1">
    <property type="nucleotide sequence ID" value="NZ_JAHVJH010000015.1"/>
</dbReference>
<dbReference type="STRING" id="561184.SAMN05216376_12062"/>
<accession>A0A0B3RJ23</accession>
<organism evidence="1 2">
    <name type="scientific">Mameliella alba</name>
    <dbReference type="NCBI Taxonomy" id="561184"/>
    <lineage>
        <taxon>Bacteria</taxon>
        <taxon>Pseudomonadati</taxon>
        <taxon>Pseudomonadota</taxon>
        <taxon>Alphaproteobacteria</taxon>
        <taxon>Rhodobacterales</taxon>
        <taxon>Roseobacteraceae</taxon>
        <taxon>Mameliella</taxon>
    </lineage>
</organism>
<protein>
    <submittedName>
        <fullName evidence="1">Uncharacterized protein</fullName>
    </submittedName>
</protein>
<dbReference type="Proteomes" id="UP000030960">
    <property type="component" value="Unassembled WGS sequence"/>
</dbReference>
<reference evidence="1 2" key="1">
    <citation type="submission" date="2014-10" db="EMBL/GenBank/DDBJ databases">
        <title>Genome sequence of Ponticoccus sp. strain UMTAT08 isolated from clonal culture of toxic dinoflagellate Alexandrium tamiyavanichii.</title>
        <authorList>
            <person name="Gan H.Y."/>
            <person name="Muhd D.-D."/>
            <person name="Mohd Noor M.E."/>
            <person name="Yeong Y.S."/>
            <person name="Usup G."/>
        </authorList>
    </citation>
    <scope>NUCLEOTIDE SEQUENCE [LARGE SCALE GENOMIC DNA]</scope>
    <source>
        <strain evidence="1 2">UMTAT08</strain>
    </source>
</reference>
<sequence length="71" mass="8165">MDFRALVAVITWASIRAAWLGTGLRAPLCAIAWELRALPGWRAWVWCADRALAWFETDHCRRSAGRHFPQE</sequence>
<dbReference type="EMBL" id="JSUQ01000019">
    <property type="protein sequence ID" value="KHQ51265.1"/>
    <property type="molecule type" value="Genomic_DNA"/>
</dbReference>
<gene>
    <name evidence="1" type="ORF">OA50_04298</name>
</gene>
<name>A0A0B3RJ23_9RHOB</name>
<evidence type="ECO:0000313" key="1">
    <source>
        <dbReference type="EMBL" id="KHQ51265.1"/>
    </source>
</evidence>
<keyword evidence="2" id="KW-1185">Reference proteome</keyword>
<comment type="caution">
    <text evidence="1">The sequence shown here is derived from an EMBL/GenBank/DDBJ whole genome shotgun (WGS) entry which is preliminary data.</text>
</comment>
<evidence type="ECO:0000313" key="2">
    <source>
        <dbReference type="Proteomes" id="UP000030960"/>
    </source>
</evidence>
<dbReference type="AlphaFoldDB" id="A0A0B3RJ23"/>